<reference evidence="2" key="1">
    <citation type="journal article" date="2020" name="Stud. Mycol.">
        <title>101 Dothideomycetes genomes: a test case for predicting lifestyles and emergence of pathogens.</title>
        <authorList>
            <person name="Haridas S."/>
            <person name="Albert R."/>
            <person name="Binder M."/>
            <person name="Bloem J."/>
            <person name="Labutti K."/>
            <person name="Salamov A."/>
            <person name="Andreopoulos B."/>
            <person name="Baker S."/>
            <person name="Barry K."/>
            <person name="Bills G."/>
            <person name="Bluhm B."/>
            <person name="Cannon C."/>
            <person name="Castanera R."/>
            <person name="Culley D."/>
            <person name="Daum C."/>
            <person name="Ezra D."/>
            <person name="Gonzalez J."/>
            <person name="Henrissat B."/>
            <person name="Kuo A."/>
            <person name="Liang C."/>
            <person name="Lipzen A."/>
            <person name="Lutzoni F."/>
            <person name="Magnuson J."/>
            <person name="Mondo S."/>
            <person name="Nolan M."/>
            <person name="Ohm R."/>
            <person name="Pangilinan J."/>
            <person name="Park H.-J."/>
            <person name="Ramirez L."/>
            <person name="Alfaro M."/>
            <person name="Sun H."/>
            <person name="Tritt A."/>
            <person name="Yoshinaga Y."/>
            <person name="Zwiers L.-H."/>
            <person name="Turgeon B."/>
            <person name="Goodwin S."/>
            <person name="Spatafora J."/>
            <person name="Crous P."/>
            <person name="Grigoriev I."/>
        </authorList>
    </citation>
    <scope>NUCLEOTIDE SEQUENCE</scope>
    <source>
        <strain evidence="2">CBS 110217</strain>
    </source>
</reference>
<evidence type="ECO:0000313" key="2">
    <source>
        <dbReference type="EMBL" id="KAF2035408.1"/>
    </source>
</evidence>
<dbReference type="EMBL" id="ML978157">
    <property type="protein sequence ID" value="KAF2035408.1"/>
    <property type="molecule type" value="Genomic_DNA"/>
</dbReference>
<keyword evidence="1" id="KW-0732">Signal</keyword>
<accession>A0A9P4HIX7</accession>
<organism evidence="2 3">
    <name type="scientific">Setomelanomma holmii</name>
    <dbReference type="NCBI Taxonomy" id="210430"/>
    <lineage>
        <taxon>Eukaryota</taxon>
        <taxon>Fungi</taxon>
        <taxon>Dikarya</taxon>
        <taxon>Ascomycota</taxon>
        <taxon>Pezizomycotina</taxon>
        <taxon>Dothideomycetes</taxon>
        <taxon>Pleosporomycetidae</taxon>
        <taxon>Pleosporales</taxon>
        <taxon>Pleosporineae</taxon>
        <taxon>Phaeosphaeriaceae</taxon>
        <taxon>Setomelanomma</taxon>
    </lineage>
</organism>
<gene>
    <name evidence="2" type="ORF">EK21DRAFT_84479</name>
</gene>
<protein>
    <submittedName>
        <fullName evidence="2">Uncharacterized protein</fullName>
    </submittedName>
</protein>
<feature type="chain" id="PRO_5040274887" evidence="1">
    <location>
        <begin position="21"/>
        <end position="291"/>
    </location>
</feature>
<proteinExistence type="predicted"/>
<name>A0A9P4HIX7_9PLEO</name>
<evidence type="ECO:0000256" key="1">
    <source>
        <dbReference type="SAM" id="SignalP"/>
    </source>
</evidence>
<dbReference type="AlphaFoldDB" id="A0A9P4HIX7"/>
<dbReference type="OrthoDB" id="3764165at2759"/>
<feature type="signal peptide" evidence="1">
    <location>
        <begin position="1"/>
        <end position="20"/>
    </location>
</feature>
<keyword evidence="3" id="KW-1185">Reference proteome</keyword>
<evidence type="ECO:0000313" key="3">
    <source>
        <dbReference type="Proteomes" id="UP000799777"/>
    </source>
</evidence>
<sequence>MKQYNLFLFLSIALSWVAGAVPTAELLGAEAFEHAALDARQVSTTDCRRGLSCSYDYIEMQPMDWRLGYLKTIQSGYLPTYNSGTQCKAVEGQITFNQEAQLGSPKTWKSCVNAGLIEAIQLAVGNLVGLYSRDGGNPGVKYWLAFFRKQRAGWYTTDRNQHDSDWSVCEEVSSEYGRQRVGQKGYKPTQRETTSYQSNQAYRYVMRNNGSASVAFRGGLSNVGLLNGLLGSVLSLVTGLIAWVTDVTNPRACYSFYNACYTYINASASMNLSITAILQGMAPSLLSLYRS</sequence>
<dbReference type="Proteomes" id="UP000799777">
    <property type="component" value="Unassembled WGS sequence"/>
</dbReference>
<comment type="caution">
    <text evidence="2">The sequence shown here is derived from an EMBL/GenBank/DDBJ whole genome shotgun (WGS) entry which is preliminary data.</text>
</comment>